<organism evidence="2 3">
    <name type="scientific">Chthonomonas calidirosea (strain DSM 23976 / ICMP 18418 / T49)</name>
    <dbReference type="NCBI Taxonomy" id="1303518"/>
    <lineage>
        <taxon>Bacteria</taxon>
        <taxon>Bacillati</taxon>
        <taxon>Armatimonadota</taxon>
        <taxon>Chthonomonadia</taxon>
        <taxon>Chthonomonadales</taxon>
        <taxon>Chthonomonadaceae</taxon>
        <taxon>Chthonomonas</taxon>
    </lineage>
</organism>
<dbReference type="SUPFAM" id="SSF53300">
    <property type="entry name" value="vWA-like"/>
    <property type="match status" value="1"/>
</dbReference>
<evidence type="ECO:0000256" key="1">
    <source>
        <dbReference type="SAM" id="MobiDB-lite"/>
    </source>
</evidence>
<dbReference type="RefSeq" id="WP_016484192.1">
    <property type="nucleotide sequence ID" value="NC_021487.1"/>
</dbReference>
<dbReference type="PATRIC" id="fig|1303518.3.peg.3007"/>
<keyword evidence="3" id="KW-1185">Reference proteome</keyword>
<accession>S0F086</accession>
<dbReference type="EMBL" id="HF951689">
    <property type="protein sequence ID" value="CCW36688.1"/>
    <property type="molecule type" value="Genomic_DNA"/>
</dbReference>
<sequence length="388" mass="44422">MPNFSLSDDAWDLHRRAERDRQRHNEKVKEVIRKNLGGIISQQDIITADQGKIIKIPIRGLELPRLRFDDGDRERVGQGPGNTKPGDILGRAPSSGQGVGGGKQAGQEPGVDFYEAELTLEELTDLVFEDLHLPNLEERGVKQVPSDVIDFNTVSRKGLRGNLDRKRTLLEAYKRNAKLGKPGWKIREEDLRFKNWEITTQPQRNAVIFAMRDVSGSMGEFEAYICRSFYFWMLRFLRRKYASAEIVFITCHTEAKEVDEHAFFTLGDSGGTRMSEAYKLAQQIIEQRYNPREWNIYPFLFTDGYNWGDQECVEEIRKMVAICNLVGYGEIASDVWNQSTSFAPLGQAIQEAFANEPRVCTVKINSKEDVWPALKKFFRKYPEVQSAA</sequence>
<reference evidence="3" key="1">
    <citation type="submission" date="2013-03" db="EMBL/GenBank/DDBJ databases">
        <title>Genome sequence of Chthonomonas calidirosea, the first sequenced genome from the Armatimonadetes phylum (formally candidate division OP10).</title>
        <authorList>
            <person name="Lee K.C.Y."/>
            <person name="Morgan X.C."/>
            <person name="Dunfield P.F."/>
            <person name="Tamas I."/>
            <person name="Houghton K.M."/>
            <person name="Vyssotski M."/>
            <person name="Ryan J.L.J."/>
            <person name="Lagutin K."/>
            <person name="McDonald I.R."/>
            <person name="Stott M.B."/>
        </authorList>
    </citation>
    <scope>NUCLEOTIDE SEQUENCE [LARGE SCALE GENOMIC DNA]</scope>
    <source>
        <strain evidence="3">DSM 23976 / ICMP 18418 / T49</strain>
    </source>
</reference>
<dbReference type="PANTHER" id="PTHR30510">
    <property type="entry name" value="UPF0229 PROTEIN YEAH"/>
    <property type="match status" value="1"/>
</dbReference>
<evidence type="ECO:0000313" key="3">
    <source>
        <dbReference type="Proteomes" id="UP000014227"/>
    </source>
</evidence>
<dbReference type="OrthoDB" id="9788289at2"/>
<dbReference type="KEGG" id="ccz:CCALI_02903"/>
<dbReference type="STRING" id="454171.CP488_01185"/>
<proteinExistence type="predicted"/>
<dbReference type="AlphaFoldDB" id="S0F086"/>
<dbReference type="Pfam" id="PF04285">
    <property type="entry name" value="DUF444"/>
    <property type="match status" value="2"/>
</dbReference>
<evidence type="ECO:0000313" key="2">
    <source>
        <dbReference type="EMBL" id="CCW36688.1"/>
    </source>
</evidence>
<dbReference type="FunCoup" id="S0F086">
    <property type="interactions" value="6"/>
</dbReference>
<protein>
    <submittedName>
        <fullName evidence="2">Uncharacterized conserved protein</fullName>
    </submittedName>
</protein>
<gene>
    <name evidence="2" type="ORF">CCALI_02903</name>
</gene>
<dbReference type="Proteomes" id="UP000014227">
    <property type="component" value="Chromosome I"/>
</dbReference>
<dbReference type="InParanoid" id="S0F086"/>
<dbReference type="eggNOG" id="COG2718">
    <property type="taxonomic scope" value="Bacteria"/>
</dbReference>
<dbReference type="HOGENOM" id="CLU_049702_2_0_0"/>
<dbReference type="PANTHER" id="PTHR30510:SF2">
    <property type="entry name" value="UPF0229 PROTEIN YEAH"/>
    <property type="match status" value="1"/>
</dbReference>
<dbReference type="InterPro" id="IPR036465">
    <property type="entry name" value="vWFA_dom_sf"/>
</dbReference>
<name>S0F086_CHTCT</name>
<feature type="region of interest" description="Disordered" evidence="1">
    <location>
        <begin position="69"/>
        <end position="108"/>
    </location>
</feature>
<dbReference type="InterPro" id="IPR006698">
    <property type="entry name" value="UPF0229"/>
</dbReference>